<dbReference type="GO" id="GO:0016787">
    <property type="term" value="F:hydrolase activity"/>
    <property type="evidence" value="ECO:0007669"/>
    <property type="project" value="UniProtKB-KW"/>
</dbReference>
<organism evidence="1 2">
    <name type="scientific">Sphingobacterium litopenaei</name>
    <dbReference type="NCBI Taxonomy" id="2763500"/>
    <lineage>
        <taxon>Bacteria</taxon>
        <taxon>Pseudomonadati</taxon>
        <taxon>Bacteroidota</taxon>
        <taxon>Sphingobacteriia</taxon>
        <taxon>Sphingobacteriales</taxon>
        <taxon>Sphingobacteriaceae</taxon>
        <taxon>Sphingobacterium</taxon>
    </lineage>
</organism>
<gene>
    <name evidence="1" type="ORF">H8B04_14970</name>
</gene>
<accession>A0ABR7YI10</accession>
<dbReference type="SUPFAM" id="SSF56784">
    <property type="entry name" value="HAD-like"/>
    <property type="match status" value="1"/>
</dbReference>
<keyword evidence="2" id="KW-1185">Reference proteome</keyword>
<reference evidence="1 2" key="1">
    <citation type="submission" date="2020-08" db="EMBL/GenBank/DDBJ databases">
        <title>Sphingobacterium sp. DN04309 isolated from aquaculture water.</title>
        <authorList>
            <person name="Zhang M."/>
        </authorList>
    </citation>
    <scope>NUCLEOTIDE SEQUENCE [LARGE SCALE GENOMIC DNA]</scope>
    <source>
        <strain evidence="1 2">DN04309</strain>
    </source>
</reference>
<dbReference type="RefSeq" id="WP_190302859.1">
    <property type="nucleotide sequence ID" value="NZ_JACOIJ010000041.1"/>
</dbReference>
<name>A0ABR7YI10_9SPHI</name>
<protein>
    <submittedName>
        <fullName evidence="1">HAD family hydrolase</fullName>
    </submittedName>
</protein>
<dbReference type="EMBL" id="JACOIJ010000041">
    <property type="protein sequence ID" value="MBD1430843.1"/>
    <property type="molecule type" value="Genomic_DNA"/>
</dbReference>
<comment type="caution">
    <text evidence="1">The sequence shown here is derived from an EMBL/GenBank/DDBJ whole genome shotgun (WGS) entry which is preliminary data.</text>
</comment>
<dbReference type="Proteomes" id="UP000651271">
    <property type="component" value="Unassembled WGS sequence"/>
</dbReference>
<dbReference type="InterPro" id="IPR036412">
    <property type="entry name" value="HAD-like_sf"/>
</dbReference>
<evidence type="ECO:0000313" key="1">
    <source>
        <dbReference type="EMBL" id="MBD1430843.1"/>
    </source>
</evidence>
<keyword evidence="1" id="KW-0378">Hydrolase</keyword>
<evidence type="ECO:0000313" key="2">
    <source>
        <dbReference type="Proteomes" id="UP000651271"/>
    </source>
</evidence>
<sequence length="185" mass="21735">MENKNIGEIALDKEVYAFELDDVLFPKQDYLLQVYYLFGSFYEFTEGTVKANDLANFMKKVYLYHGEEKAFDAAKEVFGIEEKYRENLERLKANAQLPLRLELFTNVKAELNKLFEANKQVAILTEGNPVEQLNKLKFIDWDILTPYKEQIKIYFVDELLHQKIDIIPYLAQEFSVLEDSLLVLD</sequence>
<proteinExistence type="predicted"/>